<sequence length="202" mass="22039">MAFKLIIICAFLAGAQAHSVSTTSDNIYRSNGNLAQVSTESKTVETPYSSSSKSDVRVSNPSVYTSATPAPQVQVSPATYSKTLLHPYPQAQLNYPTHQYHQSYAAPTYYSAPVAKYEVPVAKYEVPVVKYATPVAKYVSQAYQVPHQIYQASAPSVYSTPSVYHHEPVYAAHQSPAPSVYAAPQYYAQHVAQPVVKVAYSP</sequence>
<gene>
    <name evidence="3" type="primary">CPFL-1</name>
</gene>
<reference evidence="3" key="1">
    <citation type="submission" date="2019-03" db="EMBL/GenBank/DDBJ databases">
        <title>Identification and temporal expression profiling of cuticular proteins in an endoparasitoid wasp, Microplitis mediator.</title>
        <authorList>
            <person name="Volovych O."/>
            <person name="Lin Z."/>
            <person name="Du J."/>
            <person name="Jiang H."/>
            <person name="Zou Z."/>
        </authorList>
    </citation>
    <scope>NUCLEOTIDE SEQUENCE</scope>
</reference>
<name>A0A650DLQ8_9HYME</name>
<dbReference type="AlphaFoldDB" id="A0A650DLQ8"/>
<accession>A0A650DLQ8</accession>
<evidence type="ECO:0000313" key="3">
    <source>
        <dbReference type="EMBL" id="QGT33420.1"/>
    </source>
</evidence>
<feature type="compositionally biased region" description="Low complexity" evidence="1">
    <location>
        <begin position="49"/>
        <end position="62"/>
    </location>
</feature>
<dbReference type="EMBL" id="MK633015">
    <property type="protein sequence ID" value="QGT33420.1"/>
    <property type="molecule type" value="mRNA"/>
</dbReference>
<feature type="region of interest" description="Disordered" evidence="1">
    <location>
        <begin position="38"/>
        <end position="65"/>
    </location>
</feature>
<keyword evidence="2" id="KW-0732">Signal</keyword>
<proteinExistence type="evidence at transcript level"/>
<organism evidence="3">
    <name type="scientific">Microplitis mediator</name>
    <dbReference type="NCBI Taxonomy" id="375433"/>
    <lineage>
        <taxon>Eukaryota</taxon>
        <taxon>Metazoa</taxon>
        <taxon>Ecdysozoa</taxon>
        <taxon>Arthropoda</taxon>
        <taxon>Hexapoda</taxon>
        <taxon>Insecta</taxon>
        <taxon>Pterygota</taxon>
        <taxon>Neoptera</taxon>
        <taxon>Endopterygota</taxon>
        <taxon>Hymenoptera</taxon>
        <taxon>Apocrita</taxon>
        <taxon>Ichneumonoidea</taxon>
        <taxon>Braconidae</taxon>
        <taxon>Microgastrinae</taxon>
        <taxon>Microplitis</taxon>
    </lineage>
</organism>
<feature type="compositionally biased region" description="Polar residues" evidence="1">
    <location>
        <begin position="38"/>
        <end position="48"/>
    </location>
</feature>
<feature type="signal peptide" evidence="2">
    <location>
        <begin position="1"/>
        <end position="17"/>
    </location>
</feature>
<protein>
    <submittedName>
        <fullName evidence="3">CPF-like cuticular protein 1</fullName>
    </submittedName>
</protein>
<evidence type="ECO:0000256" key="1">
    <source>
        <dbReference type="SAM" id="MobiDB-lite"/>
    </source>
</evidence>
<evidence type="ECO:0000256" key="2">
    <source>
        <dbReference type="SAM" id="SignalP"/>
    </source>
</evidence>
<feature type="chain" id="PRO_5025066533" evidence="2">
    <location>
        <begin position="18"/>
        <end position="202"/>
    </location>
</feature>